<name>A0A0F9IAV0_9ZZZZ</name>
<sequence>MDKARRIRDYIKVKARDALRSKVNGSGKIIRQPCEVCGGCPAEGHHSDYNKPLDVNWLCTKHHIELHRKERECVLLT</sequence>
<dbReference type="AlphaFoldDB" id="A0A0F9IAV0"/>
<reference evidence="1" key="1">
    <citation type="journal article" date="2015" name="Nature">
        <title>Complex archaea that bridge the gap between prokaryotes and eukaryotes.</title>
        <authorList>
            <person name="Spang A."/>
            <person name="Saw J.H."/>
            <person name="Jorgensen S.L."/>
            <person name="Zaremba-Niedzwiedzka K."/>
            <person name="Martijn J."/>
            <person name="Lind A.E."/>
            <person name="van Eijk R."/>
            <person name="Schleper C."/>
            <person name="Guy L."/>
            <person name="Ettema T.J."/>
        </authorList>
    </citation>
    <scope>NUCLEOTIDE SEQUENCE</scope>
</reference>
<protein>
    <submittedName>
        <fullName evidence="1">Uncharacterized protein</fullName>
    </submittedName>
</protein>
<comment type="caution">
    <text evidence="1">The sequence shown here is derived from an EMBL/GenBank/DDBJ whole genome shotgun (WGS) entry which is preliminary data.</text>
</comment>
<accession>A0A0F9IAV0</accession>
<proteinExistence type="predicted"/>
<organism evidence="1">
    <name type="scientific">marine sediment metagenome</name>
    <dbReference type="NCBI Taxonomy" id="412755"/>
    <lineage>
        <taxon>unclassified sequences</taxon>
        <taxon>metagenomes</taxon>
        <taxon>ecological metagenomes</taxon>
    </lineage>
</organism>
<evidence type="ECO:0000313" key="1">
    <source>
        <dbReference type="EMBL" id="KKM16849.1"/>
    </source>
</evidence>
<gene>
    <name evidence="1" type="ORF">LCGC14_1681680</name>
</gene>
<dbReference type="EMBL" id="LAZR01014586">
    <property type="protein sequence ID" value="KKM16849.1"/>
    <property type="molecule type" value="Genomic_DNA"/>
</dbReference>